<protein>
    <submittedName>
        <fullName evidence="1">Uncharacterized protein</fullName>
    </submittedName>
</protein>
<reference evidence="1" key="1">
    <citation type="submission" date="2020-05" db="EMBL/GenBank/DDBJ databases">
        <title>Large-scale comparative analyses of tick genomes elucidate their genetic diversity and vector capacities.</title>
        <authorList>
            <person name="Jia N."/>
            <person name="Wang J."/>
            <person name="Shi W."/>
            <person name="Du L."/>
            <person name="Sun Y."/>
            <person name="Zhan W."/>
            <person name="Jiang J."/>
            <person name="Wang Q."/>
            <person name="Zhang B."/>
            <person name="Ji P."/>
            <person name="Sakyi L.B."/>
            <person name="Cui X."/>
            <person name="Yuan T."/>
            <person name="Jiang B."/>
            <person name="Yang W."/>
            <person name="Lam T.T.-Y."/>
            <person name="Chang Q."/>
            <person name="Ding S."/>
            <person name="Wang X."/>
            <person name="Zhu J."/>
            <person name="Ruan X."/>
            <person name="Zhao L."/>
            <person name="Wei J."/>
            <person name="Que T."/>
            <person name="Du C."/>
            <person name="Cheng J."/>
            <person name="Dai P."/>
            <person name="Han X."/>
            <person name="Huang E."/>
            <person name="Gao Y."/>
            <person name="Liu J."/>
            <person name="Shao H."/>
            <person name="Ye R."/>
            <person name="Li L."/>
            <person name="Wei W."/>
            <person name="Wang X."/>
            <person name="Wang C."/>
            <person name="Yang T."/>
            <person name="Huo Q."/>
            <person name="Li W."/>
            <person name="Guo W."/>
            <person name="Chen H."/>
            <person name="Zhou L."/>
            <person name="Ni X."/>
            <person name="Tian J."/>
            <person name="Zhou Y."/>
            <person name="Sheng Y."/>
            <person name="Liu T."/>
            <person name="Pan Y."/>
            <person name="Xia L."/>
            <person name="Li J."/>
            <person name="Zhao F."/>
            <person name="Cao W."/>
        </authorList>
    </citation>
    <scope>NUCLEOTIDE SEQUENCE</scope>
    <source>
        <strain evidence="1">Hyas-2018</strain>
    </source>
</reference>
<gene>
    <name evidence="1" type="ORF">HPB50_027494</name>
</gene>
<dbReference type="EMBL" id="CM023490">
    <property type="protein sequence ID" value="KAH6943811.1"/>
    <property type="molecule type" value="Genomic_DNA"/>
</dbReference>
<accession>A0ACB7TC35</accession>
<name>A0ACB7TC35_HYAAI</name>
<evidence type="ECO:0000313" key="2">
    <source>
        <dbReference type="Proteomes" id="UP000821845"/>
    </source>
</evidence>
<comment type="caution">
    <text evidence="1">The sequence shown here is derived from an EMBL/GenBank/DDBJ whole genome shotgun (WGS) entry which is preliminary data.</text>
</comment>
<evidence type="ECO:0000313" key="1">
    <source>
        <dbReference type="EMBL" id="KAH6943811.1"/>
    </source>
</evidence>
<organism evidence="1 2">
    <name type="scientific">Hyalomma asiaticum</name>
    <name type="common">Tick</name>
    <dbReference type="NCBI Taxonomy" id="266040"/>
    <lineage>
        <taxon>Eukaryota</taxon>
        <taxon>Metazoa</taxon>
        <taxon>Ecdysozoa</taxon>
        <taxon>Arthropoda</taxon>
        <taxon>Chelicerata</taxon>
        <taxon>Arachnida</taxon>
        <taxon>Acari</taxon>
        <taxon>Parasitiformes</taxon>
        <taxon>Ixodida</taxon>
        <taxon>Ixodoidea</taxon>
        <taxon>Ixodidae</taxon>
        <taxon>Hyalomminae</taxon>
        <taxon>Hyalomma</taxon>
    </lineage>
</organism>
<proteinExistence type="predicted"/>
<sequence length="509" mass="55646">MVGIRRMKDDPRFGVDSRWSWITAFFCAWVLFLTMATPRMCGIFFYGIVETFGVTRAEASWPVTLAGTLMVLGGPIGGYLCQRFSCRAVLLVCSSLAGIGVSLCYLAESLLFLTIFFGIVQGAALCGLYVAANVLLSQHFEKRRATASSLVYAVFGFDSVLLTPVIEIVRTTYGIRGAFLIYGAILLNLIPAVIVLRSPPWLMKSRVVVTKDVHKDDALSAACVLIQPLSEKPVLSRDFPYPDKHSDCEQMTVSAAKEQAMPLHASSFPCQKSLKLDNVKEAAVKFKLPTVSREFFTSSFVVHALSFAAIIVSASVFTVIPADLAKDRGLDPSDAVYLLQAFSAADIAFRAVAGVVVDSRTLSHESIMLIGYVVQGLSYEWLVYGNTFAQLVAASVLLGATYGSRTCLQAPVLVKDFGIDILPVIMGGVLFCTGVCLLVRPFVIGYFRDTYGAYVGLLHLMAAMNALLMCVWTLKLITRRRKRKLTMLQKDDNAKLSQAFKDSNGSTVR</sequence>
<keyword evidence="2" id="KW-1185">Reference proteome</keyword>
<dbReference type="Proteomes" id="UP000821845">
    <property type="component" value="Chromosome 10"/>
</dbReference>